<gene>
    <name evidence="4" type="ORF">B0I31_102294</name>
</gene>
<dbReference type="InterPro" id="IPR000644">
    <property type="entry name" value="CBS_dom"/>
</dbReference>
<dbReference type="SMART" id="SM00116">
    <property type="entry name" value="CBS"/>
    <property type="match status" value="2"/>
</dbReference>
<dbReference type="PANTHER" id="PTHR43080">
    <property type="entry name" value="CBS DOMAIN-CONTAINING PROTEIN CBSX3, MITOCHONDRIAL"/>
    <property type="match status" value="1"/>
</dbReference>
<evidence type="ECO:0000313" key="4">
    <source>
        <dbReference type="EMBL" id="PSL57316.1"/>
    </source>
</evidence>
<dbReference type="Gene3D" id="3.10.580.10">
    <property type="entry name" value="CBS-domain"/>
    <property type="match status" value="1"/>
</dbReference>
<organism evidence="4 5">
    <name type="scientific">Saccharothrix carnea</name>
    <dbReference type="NCBI Taxonomy" id="1280637"/>
    <lineage>
        <taxon>Bacteria</taxon>
        <taxon>Bacillati</taxon>
        <taxon>Actinomycetota</taxon>
        <taxon>Actinomycetes</taxon>
        <taxon>Pseudonocardiales</taxon>
        <taxon>Pseudonocardiaceae</taxon>
        <taxon>Saccharothrix</taxon>
    </lineage>
</organism>
<evidence type="ECO:0000256" key="2">
    <source>
        <dbReference type="PROSITE-ProRule" id="PRU00703"/>
    </source>
</evidence>
<dbReference type="RefSeq" id="WP_106614281.1">
    <property type="nucleotide sequence ID" value="NZ_PYAX01000002.1"/>
</dbReference>
<feature type="domain" description="CBS" evidence="3">
    <location>
        <begin position="7"/>
        <end position="65"/>
    </location>
</feature>
<dbReference type="AlphaFoldDB" id="A0A2P8IFS3"/>
<comment type="caution">
    <text evidence="4">The sequence shown here is derived from an EMBL/GenBank/DDBJ whole genome shotgun (WGS) entry which is preliminary data.</text>
</comment>
<keyword evidence="1 2" id="KW-0129">CBS domain</keyword>
<dbReference type="InterPro" id="IPR046342">
    <property type="entry name" value="CBS_dom_sf"/>
</dbReference>
<evidence type="ECO:0000313" key="5">
    <source>
        <dbReference type="Proteomes" id="UP000241118"/>
    </source>
</evidence>
<dbReference type="Proteomes" id="UP000241118">
    <property type="component" value="Unassembled WGS sequence"/>
</dbReference>
<sequence length="207" mass="22242">MRVRDLMTRDVVTVSPETSARDAAALLAAKGFTALPVVDGAGTLVGVVTETDALRDRLPVDPRSLVHGEPSRARATPRRKVADVMSEPAVASTPGTDVADLARRMVEHGVRSACVVDGKRLIGIVTRRDMLRAVSRDDRTLAAEVRHRLGLYADPHRWTVSVVDGHVSIMDSLDDECDRHVAAVLAGAVPGVVDVRFPEARHAVDHG</sequence>
<keyword evidence="5" id="KW-1185">Reference proteome</keyword>
<dbReference type="EMBL" id="PYAX01000002">
    <property type="protein sequence ID" value="PSL57316.1"/>
    <property type="molecule type" value="Genomic_DNA"/>
</dbReference>
<dbReference type="Pfam" id="PF00571">
    <property type="entry name" value="CBS"/>
    <property type="match status" value="2"/>
</dbReference>
<evidence type="ECO:0000259" key="3">
    <source>
        <dbReference type="PROSITE" id="PS51371"/>
    </source>
</evidence>
<dbReference type="PROSITE" id="PS51371">
    <property type="entry name" value="CBS"/>
    <property type="match status" value="2"/>
</dbReference>
<evidence type="ECO:0000256" key="1">
    <source>
        <dbReference type="ARBA" id="ARBA00023122"/>
    </source>
</evidence>
<dbReference type="PANTHER" id="PTHR43080:SF29">
    <property type="entry name" value="OS02G0818000 PROTEIN"/>
    <property type="match status" value="1"/>
</dbReference>
<accession>A0A2P8IFS3</accession>
<feature type="domain" description="CBS" evidence="3">
    <location>
        <begin position="85"/>
        <end position="141"/>
    </location>
</feature>
<proteinExistence type="predicted"/>
<reference evidence="4 5" key="1">
    <citation type="submission" date="2018-03" db="EMBL/GenBank/DDBJ databases">
        <title>Genomic Encyclopedia of Type Strains, Phase III (KMG-III): the genomes of soil and plant-associated and newly described type strains.</title>
        <authorList>
            <person name="Whitman W."/>
        </authorList>
    </citation>
    <scope>NUCLEOTIDE SEQUENCE [LARGE SCALE GENOMIC DNA]</scope>
    <source>
        <strain evidence="4 5">CGMCC 4.7097</strain>
    </source>
</reference>
<dbReference type="InterPro" id="IPR051257">
    <property type="entry name" value="Diverse_CBS-Domain"/>
</dbReference>
<name>A0A2P8IFS3_SACCR</name>
<protein>
    <submittedName>
        <fullName evidence="4">CBS domain protein</fullName>
    </submittedName>
</protein>
<dbReference type="OrthoDB" id="9799454at2"/>
<dbReference type="SUPFAM" id="SSF54631">
    <property type="entry name" value="CBS-domain pair"/>
    <property type="match status" value="1"/>
</dbReference>